<keyword evidence="2" id="KW-0238">DNA-binding</keyword>
<dbReference type="CDD" id="cd07377">
    <property type="entry name" value="WHTH_GntR"/>
    <property type="match status" value="1"/>
</dbReference>
<evidence type="ECO:0000259" key="4">
    <source>
        <dbReference type="PROSITE" id="PS50949"/>
    </source>
</evidence>
<dbReference type="Pfam" id="PF07729">
    <property type="entry name" value="FCD"/>
    <property type="match status" value="1"/>
</dbReference>
<dbReference type="Proteomes" id="UP001629230">
    <property type="component" value="Unassembled WGS sequence"/>
</dbReference>
<sequence>MSRPYRTIQEYVLGTLRAEILKGVYPPNTRLRQEEVAKRLEVSTTPVREAFRDLRAEGLVSIDPNRGVVIRGLTAEDVSEIYELRMLLEPMLAERACRQLAPADLAAATVCHATMSATPSSEKWALLNVEFHRHLIGSQEKTRLFEIVENLSGVARPYVSLAMHIKRDLMESNNREHAQLLDAFRAGDALSVREQSRIHLENTRNAIVACVAQWAPTEVAHG</sequence>
<evidence type="ECO:0000313" key="5">
    <source>
        <dbReference type="EMBL" id="MFM0007740.1"/>
    </source>
</evidence>
<evidence type="ECO:0000256" key="1">
    <source>
        <dbReference type="ARBA" id="ARBA00023015"/>
    </source>
</evidence>
<comment type="caution">
    <text evidence="5">The sequence shown here is derived from an EMBL/GenBank/DDBJ whole genome shotgun (WGS) entry which is preliminary data.</text>
</comment>
<dbReference type="InterPro" id="IPR000524">
    <property type="entry name" value="Tscrpt_reg_HTH_GntR"/>
</dbReference>
<dbReference type="PANTHER" id="PTHR43537">
    <property type="entry name" value="TRANSCRIPTIONAL REGULATOR, GNTR FAMILY"/>
    <property type="match status" value="1"/>
</dbReference>
<dbReference type="SUPFAM" id="SSF48008">
    <property type="entry name" value="GntR ligand-binding domain-like"/>
    <property type="match status" value="1"/>
</dbReference>
<dbReference type="PROSITE" id="PS50949">
    <property type="entry name" value="HTH_GNTR"/>
    <property type="match status" value="1"/>
</dbReference>
<dbReference type="RefSeq" id="WP_408182472.1">
    <property type="nucleotide sequence ID" value="NZ_JAQQEZ010000068.1"/>
</dbReference>
<dbReference type="InterPro" id="IPR011711">
    <property type="entry name" value="GntR_C"/>
</dbReference>
<organism evidence="5 6">
    <name type="scientific">Paraburkholderia dipogonis</name>
    <dbReference type="NCBI Taxonomy" id="1211383"/>
    <lineage>
        <taxon>Bacteria</taxon>
        <taxon>Pseudomonadati</taxon>
        <taxon>Pseudomonadota</taxon>
        <taxon>Betaproteobacteria</taxon>
        <taxon>Burkholderiales</taxon>
        <taxon>Burkholderiaceae</taxon>
        <taxon>Paraburkholderia</taxon>
    </lineage>
</organism>
<dbReference type="Gene3D" id="1.20.120.530">
    <property type="entry name" value="GntR ligand-binding domain-like"/>
    <property type="match status" value="1"/>
</dbReference>
<dbReference type="InterPro" id="IPR008920">
    <property type="entry name" value="TF_FadR/GntR_C"/>
</dbReference>
<dbReference type="PANTHER" id="PTHR43537:SF24">
    <property type="entry name" value="GLUCONATE OPERON TRANSCRIPTIONAL REPRESSOR"/>
    <property type="match status" value="1"/>
</dbReference>
<name>A0ABW9B4A7_9BURK</name>
<dbReference type="Pfam" id="PF00392">
    <property type="entry name" value="GntR"/>
    <property type="match status" value="1"/>
</dbReference>
<dbReference type="InterPro" id="IPR036388">
    <property type="entry name" value="WH-like_DNA-bd_sf"/>
</dbReference>
<dbReference type="SMART" id="SM00345">
    <property type="entry name" value="HTH_GNTR"/>
    <property type="match status" value="1"/>
</dbReference>
<dbReference type="SMART" id="SM00895">
    <property type="entry name" value="FCD"/>
    <property type="match status" value="1"/>
</dbReference>
<dbReference type="InterPro" id="IPR036390">
    <property type="entry name" value="WH_DNA-bd_sf"/>
</dbReference>
<evidence type="ECO:0000256" key="3">
    <source>
        <dbReference type="ARBA" id="ARBA00023163"/>
    </source>
</evidence>
<feature type="domain" description="HTH gntR-type" evidence="4">
    <location>
        <begin position="6"/>
        <end position="73"/>
    </location>
</feature>
<proteinExistence type="predicted"/>
<keyword evidence="1" id="KW-0805">Transcription regulation</keyword>
<accession>A0ABW9B4A7</accession>
<protein>
    <submittedName>
        <fullName evidence="5">GntR family transcriptional regulator</fullName>
    </submittedName>
</protein>
<evidence type="ECO:0000313" key="6">
    <source>
        <dbReference type="Proteomes" id="UP001629230"/>
    </source>
</evidence>
<reference evidence="5 6" key="1">
    <citation type="journal article" date="2024" name="Chem. Sci.">
        <title>Discovery of megapolipeptins by genome mining of a Burkholderiales bacteria collection.</title>
        <authorList>
            <person name="Paulo B.S."/>
            <person name="Recchia M.J.J."/>
            <person name="Lee S."/>
            <person name="Fergusson C.H."/>
            <person name="Romanowski S.B."/>
            <person name="Hernandez A."/>
            <person name="Krull N."/>
            <person name="Liu D.Y."/>
            <person name="Cavanagh H."/>
            <person name="Bos A."/>
            <person name="Gray C.A."/>
            <person name="Murphy B.T."/>
            <person name="Linington R.G."/>
            <person name="Eustaquio A.S."/>
        </authorList>
    </citation>
    <scope>NUCLEOTIDE SEQUENCE [LARGE SCALE GENOMIC DNA]</scope>
    <source>
        <strain evidence="5 6">RL17-350-BIC-A</strain>
    </source>
</reference>
<gene>
    <name evidence="5" type="ORF">PQR57_43265</name>
</gene>
<keyword evidence="3" id="KW-0804">Transcription</keyword>
<dbReference type="EMBL" id="JAQQEZ010000068">
    <property type="protein sequence ID" value="MFM0007740.1"/>
    <property type="molecule type" value="Genomic_DNA"/>
</dbReference>
<keyword evidence="6" id="KW-1185">Reference proteome</keyword>
<dbReference type="Gene3D" id="1.10.10.10">
    <property type="entry name" value="Winged helix-like DNA-binding domain superfamily/Winged helix DNA-binding domain"/>
    <property type="match status" value="1"/>
</dbReference>
<evidence type="ECO:0000256" key="2">
    <source>
        <dbReference type="ARBA" id="ARBA00023125"/>
    </source>
</evidence>
<dbReference type="SUPFAM" id="SSF46785">
    <property type="entry name" value="Winged helix' DNA-binding domain"/>
    <property type="match status" value="1"/>
</dbReference>